<evidence type="ECO:0000256" key="4">
    <source>
        <dbReference type="ARBA" id="ARBA00022989"/>
    </source>
</evidence>
<keyword evidence="3 14" id="KW-0812">Transmembrane</keyword>
<dbReference type="OrthoDB" id="5975154at2759"/>
<accession>A0A812CUT4</accession>
<dbReference type="InterPro" id="IPR036734">
    <property type="entry name" value="Neur_chan_lig-bd_sf"/>
</dbReference>
<comment type="subcellular location">
    <subcellularLocation>
        <location evidence="13">Synaptic cell membrane</location>
        <topology evidence="13">Multi-pass membrane protein</topology>
    </subcellularLocation>
</comment>
<dbReference type="GO" id="GO:0022848">
    <property type="term" value="F:acetylcholine-gated monoatomic cation-selective channel activity"/>
    <property type="evidence" value="ECO:0007669"/>
    <property type="project" value="InterPro"/>
</dbReference>
<keyword evidence="5" id="KW-0770">Synapse</keyword>
<dbReference type="InterPro" id="IPR036719">
    <property type="entry name" value="Neuro-gated_channel_TM_sf"/>
</dbReference>
<feature type="transmembrane region" description="Helical" evidence="14">
    <location>
        <begin position="875"/>
        <end position="899"/>
    </location>
</feature>
<evidence type="ECO:0000256" key="1">
    <source>
        <dbReference type="ARBA" id="ARBA00022448"/>
    </source>
</evidence>
<feature type="transmembrane region" description="Helical" evidence="14">
    <location>
        <begin position="603"/>
        <end position="626"/>
    </location>
</feature>
<keyword evidence="4 14" id="KW-1133">Transmembrane helix</keyword>
<feature type="domain" description="Neurotransmitter-gated ion-channel ligand-binding" evidence="15">
    <location>
        <begin position="658"/>
        <end position="839"/>
    </location>
</feature>
<keyword evidence="7 14" id="KW-0472">Membrane</keyword>
<dbReference type="Gene3D" id="1.20.58.390">
    <property type="entry name" value="Neurotransmitter-gated ion-channel transmembrane domain"/>
    <property type="match status" value="2"/>
</dbReference>
<evidence type="ECO:0000313" key="18">
    <source>
        <dbReference type="Proteomes" id="UP000597762"/>
    </source>
</evidence>
<evidence type="ECO:0000256" key="3">
    <source>
        <dbReference type="ARBA" id="ARBA00022692"/>
    </source>
</evidence>
<comment type="similarity">
    <text evidence="14">Belongs to the ligand-gated ion channel (TC 1.A.9) family.</text>
</comment>
<dbReference type="EMBL" id="CAHIKZ030001990">
    <property type="protein sequence ID" value="CAE1278756.1"/>
    <property type="molecule type" value="Genomic_DNA"/>
</dbReference>
<dbReference type="GO" id="GO:0004888">
    <property type="term" value="F:transmembrane signaling receptor activity"/>
    <property type="evidence" value="ECO:0007669"/>
    <property type="project" value="InterPro"/>
</dbReference>
<dbReference type="PROSITE" id="PS00236">
    <property type="entry name" value="NEUROTR_ION_CHANNEL"/>
    <property type="match status" value="1"/>
</dbReference>
<dbReference type="InterPro" id="IPR018000">
    <property type="entry name" value="Neurotransmitter_ion_chnl_CS"/>
</dbReference>
<dbReference type="AlphaFoldDB" id="A0A812CUT4"/>
<dbReference type="InterPro" id="IPR006202">
    <property type="entry name" value="Neur_chan_lig-bd"/>
</dbReference>
<keyword evidence="2" id="KW-1003">Cell membrane</keyword>
<feature type="transmembrane region" description="Helical" evidence="14">
    <location>
        <begin position="563"/>
        <end position="583"/>
    </location>
</feature>
<reference evidence="17" key="1">
    <citation type="submission" date="2021-01" db="EMBL/GenBank/DDBJ databases">
        <authorList>
            <person name="Li R."/>
            <person name="Bekaert M."/>
        </authorList>
    </citation>
    <scope>NUCLEOTIDE SEQUENCE</scope>
    <source>
        <strain evidence="17">Farmed</strain>
    </source>
</reference>
<feature type="transmembrane region" description="Helical" evidence="14">
    <location>
        <begin position="841"/>
        <end position="863"/>
    </location>
</feature>
<evidence type="ECO:0000256" key="7">
    <source>
        <dbReference type="ARBA" id="ARBA00023136"/>
    </source>
</evidence>
<keyword evidence="18" id="KW-1185">Reference proteome</keyword>
<dbReference type="Gene3D" id="2.70.170.10">
    <property type="entry name" value="Neurotransmitter-gated ion-channel ligand-binding domain"/>
    <property type="match status" value="1"/>
</dbReference>
<dbReference type="GO" id="GO:0045211">
    <property type="term" value="C:postsynaptic membrane"/>
    <property type="evidence" value="ECO:0007669"/>
    <property type="project" value="InterPro"/>
</dbReference>
<dbReference type="InterPro" id="IPR002394">
    <property type="entry name" value="Nicotinic_acetylcholine_rcpt"/>
</dbReference>
<dbReference type="InterPro" id="IPR006201">
    <property type="entry name" value="Neur_channel"/>
</dbReference>
<name>A0A812CUT4_ACAPH</name>
<evidence type="ECO:0000259" key="16">
    <source>
        <dbReference type="Pfam" id="PF02932"/>
    </source>
</evidence>
<gene>
    <name evidence="17" type="ORF">SPHA_41468</name>
</gene>
<keyword evidence="12 14" id="KW-0407">Ion channel</keyword>
<dbReference type="Pfam" id="PF02931">
    <property type="entry name" value="Neur_chan_LBD"/>
    <property type="match status" value="1"/>
</dbReference>
<dbReference type="Proteomes" id="UP000597762">
    <property type="component" value="Unassembled WGS sequence"/>
</dbReference>
<protein>
    <submittedName>
        <fullName evidence="17">CHRNN</fullName>
    </submittedName>
</protein>
<organism evidence="17 18">
    <name type="scientific">Acanthosepion pharaonis</name>
    <name type="common">Pharaoh cuttlefish</name>
    <name type="synonym">Sepia pharaonis</name>
    <dbReference type="NCBI Taxonomy" id="158019"/>
    <lineage>
        <taxon>Eukaryota</taxon>
        <taxon>Metazoa</taxon>
        <taxon>Spiralia</taxon>
        <taxon>Lophotrochozoa</taxon>
        <taxon>Mollusca</taxon>
        <taxon>Cephalopoda</taxon>
        <taxon>Coleoidea</taxon>
        <taxon>Decapodiformes</taxon>
        <taxon>Sepiida</taxon>
        <taxon>Sepiina</taxon>
        <taxon>Sepiidae</taxon>
        <taxon>Acanthosepion</taxon>
    </lineage>
</organism>
<evidence type="ECO:0000256" key="13">
    <source>
        <dbReference type="ARBA" id="ARBA00034099"/>
    </source>
</evidence>
<feature type="transmembrane region" description="Helical" evidence="14">
    <location>
        <begin position="1075"/>
        <end position="1098"/>
    </location>
</feature>
<comment type="caution">
    <text evidence="14">Lacks conserved residue(s) required for the propagation of feature annotation.</text>
</comment>
<comment type="caution">
    <text evidence="17">The sequence shown here is derived from an EMBL/GenBank/DDBJ whole genome shotgun (WGS) entry which is preliminary data.</text>
</comment>
<evidence type="ECO:0000256" key="5">
    <source>
        <dbReference type="ARBA" id="ARBA00023018"/>
    </source>
</evidence>
<dbReference type="CDD" id="cd19064">
    <property type="entry name" value="LGIC_TM_nAChR"/>
    <property type="match status" value="1"/>
</dbReference>
<keyword evidence="1 14" id="KW-0813">Transport</keyword>
<evidence type="ECO:0000256" key="9">
    <source>
        <dbReference type="ARBA" id="ARBA00023170"/>
    </source>
</evidence>
<feature type="transmembrane region" description="Helical" evidence="14">
    <location>
        <begin position="905"/>
        <end position="926"/>
    </location>
</feature>
<dbReference type="FunFam" id="2.70.170.10:FF:000013">
    <property type="entry name" value="Acetylcholine receptor subunit alpha"/>
    <property type="match status" value="1"/>
</dbReference>
<proteinExistence type="inferred from homology"/>
<evidence type="ECO:0000256" key="10">
    <source>
        <dbReference type="ARBA" id="ARBA00023180"/>
    </source>
</evidence>
<evidence type="ECO:0000256" key="2">
    <source>
        <dbReference type="ARBA" id="ARBA00022475"/>
    </source>
</evidence>
<evidence type="ECO:0000256" key="6">
    <source>
        <dbReference type="ARBA" id="ARBA00023065"/>
    </source>
</evidence>
<dbReference type="Pfam" id="PF02932">
    <property type="entry name" value="Neur_chan_memb"/>
    <property type="match status" value="1"/>
</dbReference>
<evidence type="ECO:0000313" key="17">
    <source>
        <dbReference type="EMBL" id="CAE1278756.1"/>
    </source>
</evidence>
<dbReference type="FunFam" id="1.20.58.390:FF:000001">
    <property type="entry name" value="Neuronal nicotinic acetylcholine receptor subunit 3"/>
    <property type="match status" value="1"/>
</dbReference>
<keyword evidence="10" id="KW-0325">Glycoprotein</keyword>
<feature type="domain" description="Neurotransmitter-gated ion-channel transmembrane" evidence="16">
    <location>
        <begin position="846"/>
        <end position="1090"/>
    </location>
</feature>
<dbReference type="SUPFAM" id="SSF90112">
    <property type="entry name" value="Neurotransmitter-gated ion-channel transmembrane pore"/>
    <property type="match status" value="1"/>
</dbReference>
<keyword evidence="6 14" id="KW-0406">Ion transport</keyword>
<sequence>MSCKCCIFPVTCPRYSYLPNILRMLHFSRYVSQISLSSQYPANVAFFPLRVPDILIFPISCECCIFPVTCPRYSYLPNILRMLHFSRYVSQIFLSSQYPANVAFLPLRVPDILIFPISCECCIFPVTCPRYSYLPNILRMLHFSRYVSQIFLSSQYPANVAFFPLRVPDILIFPISCECCIFPLRVPDILIFPISCECCIFPVTCPRYSYLPNILQNVAFFPLRVPDILIFPISCECCIFPVTCPRYSFSQYPADVVPLDILIFPISCECCIFPVTCPRYSYLPNILRMLHFSRYVSQIFLSSQYPANVAFFPLRVPDILIFPISCECCIFPVTCPRYSYLPNILRMLHFFPLRVPDILIFPISCECCILFFPLRVPDILIFPISCECCIFPVTCVPDILIFPISCECCIFSRYVSQIFLSSQYPANVAFFPLRVPDILIFPISCECCIFPVTCPRYSYLPNILRMLHFSRYVSQIFLSSQYPANVAFLPLRVPDILIFPISCECCIFPVTCPRYSYLPNILRMLHFSRYVSQIFLSSQYPANVAFFSLYLRDILIFPMSFEFCIFLVMFPRYSYLHNVLRMLHFSRYVSQIFLSPKCPANVAFFSLCVPDILIFPMSCNFCFLLVMCPRYSYLHNVLQLLHFSCYVSQIFLSSQCPDEKNQVLTTNAWLKQEWYDLRLTWNPDDFGGETELHIPSEELWIPDIVVYNNADGDFVITMLTKATVYYDGRISWEPPAIYKTYCPIDVEYFPFDTQLCFMKFGSWTYDGNQVDLIHFCQKFGTTNENGSIFNTMGIDLKGYSENSEWDVLNVTATKTDKVYPCCPEPYPDITFRIKLRRNPQFYAMNLIAPCVSISFLTVLVFYLPSVSGEKMTLSISILLAMTVFFMLLSEITPTTSLVIPLIGKYLLFTMLLVTASLLLTVYVLNLNYRTTTTHSMSDWVRLYFMEKLPTFLNMRRPQFDDDGDMQPGKMSIHTVDGFEMRESSVDSRLSSLNTRADVHTYENMQHTHQYQHPIDEPDPGKLEKNMESMEEFAIRELEELISNVEYIASTKKDVEEGQEAIRDWAYIAQVFDRGLLIIFSFAFLAGTGAIILNAPALYDTKAQLTPQDFFSTLVAPINRII</sequence>
<evidence type="ECO:0000256" key="14">
    <source>
        <dbReference type="RuleBase" id="RU000687"/>
    </source>
</evidence>
<dbReference type="PRINTS" id="PR00252">
    <property type="entry name" value="NRIONCHANNEL"/>
</dbReference>
<dbReference type="SUPFAM" id="SSF63712">
    <property type="entry name" value="Nicotinic receptor ligand binding domain-like"/>
    <property type="match status" value="1"/>
</dbReference>
<keyword evidence="8" id="KW-1015">Disulfide bond</keyword>
<dbReference type="PANTHER" id="PTHR18945">
    <property type="entry name" value="NEUROTRANSMITTER GATED ION CHANNEL"/>
    <property type="match status" value="1"/>
</dbReference>
<evidence type="ECO:0000256" key="11">
    <source>
        <dbReference type="ARBA" id="ARBA00023286"/>
    </source>
</evidence>
<evidence type="ECO:0000256" key="8">
    <source>
        <dbReference type="ARBA" id="ARBA00023157"/>
    </source>
</evidence>
<keyword evidence="9" id="KW-0675">Receptor</keyword>
<dbReference type="PRINTS" id="PR00254">
    <property type="entry name" value="NICOTINICR"/>
</dbReference>
<dbReference type="InterPro" id="IPR006029">
    <property type="entry name" value="Neurotrans-gated_channel_TM"/>
</dbReference>
<evidence type="ECO:0000256" key="12">
    <source>
        <dbReference type="ARBA" id="ARBA00023303"/>
    </source>
</evidence>
<dbReference type="InterPro" id="IPR038050">
    <property type="entry name" value="Neuro_actylchol_rec"/>
</dbReference>
<keyword evidence="11" id="KW-1071">Ligand-gated ion channel</keyword>
<evidence type="ECO:0000259" key="15">
    <source>
        <dbReference type="Pfam" id="PF02931"/>
    </source>
</evidence>